<dbReference type="EMBL" id="SISP01000006">
    <property type="protein sequence ID" value="TBM44396.1"/>
    <property type="molecule type" value="Genomic_DNA"/>
</dbReference>
<reference evidence="3 5" key="2">
    <citation type="submission" date="2019-06" db="EMBL/GenBank/DDBJ databases">
        <title>Vibrio cholerae phylogeny based on whole-genome sequencing reveals genetic diversity and population strucutre.</title>
        <authorList>
            <person name="Zhiqiu Y."/>
            <person name="Bin L."/>
            <person name="Lingyan J."/>
        </authorList>
    </citation>
    <scope>NUCLEOTIDE SEQUENCE [LARGE SCALE GENOMIC DNA]</scope>
    <source>
        <strain evidence="3 5">N2814</strain>
    </source>
</reference>
<keyword evidence="1" id="KW-1133">Transmembrane helix</keyword>
<dbReference type="EMBL" id="VSIJ01000033">
    <property type="protein sequence ID" value="TXX65451.1"/>
    <property type="molecule type" value="Genomic_DNA"/>
</dbReference>
<evidence type="ECO:0000313" key="5">
    <source>
        <dbReference type="Proteomes" id="UP000323819"/>
    </source>
</evidence>
<dbReference type="AlphaFoldDB" id="A0A0E4CAN9"/>
<gene>
    <name evidence="2" type="primary">ybgE</name>
    <name evidence="2" type="ORF">EYB64_05845</name>
    <name evidence="3" type="ORF">FXF03_13455</name>
</gene>
<accession>A0A0E4CAN9</accession>
<protein>
    <submittedName>
        <fullName evidence="2">Cyd operon protein YbgE</fullName>
    </submittedName>
</protein>
<dbReference type="RefSeq" id="WP_001286620.1">
    <property type="nucleotide sequence ID" value="NZ_AP024967.1"/>
</dbReference>
<evidence type="ECO:0000313" key="3">
    <source>
        <dbReference type="EMBL" id="TXX65451.1"/>
    </source>
</evidence>
<dbReference type="Proteomes" id="UP000294145">
    <property type="component" value="Unassembled WGS sequence"/>
</dbReference>
<proteinExistence type="predicted"/>
<dbReference type="Proteomes" id="UP000323819">
    <property type="component" value="Unassembled WGS sequence"/>
</dbReference>
<sequence length="105" mass="11997">MSDWQLKWSEKIARCHDITDKALLKALSLLLGFYNAAMVMWDPNSYADRIGGFNAVIAPLMIWAICASMVFGVGFRPRHWVWQIVFSPYLSLTILSYLTLVQLIS</sequence>
<keyword evidence="1" id="KW-0472">Membrane</keyword>
<name>A0A0E4CAN9_VIBCL</name>
<feature type="transmembrane region" description="Helical" evidence="1">
    <location>
        <begin position="80"/>
        <end position="104"/>
    </location>
</feature>
<evidence type="ECO:0000313" key="2">
    <source>
        <dbReference type="EMBL" id="TBM44396.1"/>
    </source>
</evidence>
<reference evidence="2 4" key="1">
    <citation type="submission" date="2019-02" db="EMBL/GenBank/DDBJ databases">
        <title>Genomic plasticity associated with the antimicrobial resistance in Vibrio cholerae.</title>
        <authorList>
            <person name="Verma J."/>
            <person name="Bag S."/>
            <person name="Saha B."/>
            <person name="Kumar P."/>
            <person name="Ghosh T.S."/>
            <person name="Dayal M."/>
            <person name="Senapati T."/>
            <person name="Mehra S."/>
            <person name="Dey P."/>
            <person name="Desigamani A."/>
            <person name="Kumar D."/>
            <person name="Rana P."/>
            <person name="Kumar B."/>
            <person name="Maiti T.K."/>
            <person name="Sharma N.C."/>
            <person name="Bhadra R.K."/>
            <person name="Mutreja A."/>
            <person name="Nair G.B."/>
            <person name="Ramamurthy T."/>
            <person name="Das B."/>
        </authorList>
    </citation>
    <scope>NUCLEOTIDE SEQUENCE [LARGE SCALE GENOMIC DNA]</scope>
    <source>
        <strain evidence="2 4">IDH06781</strain>
    </source>
</reference>
<comment type="caution">
    <text evidence="2">The sequence shown here is derived from an EMBL/GenBank/DDBJ whole genome shotgun (WGS) entry which is preliminary data.</text>
</comment>
<dbReference type="GeneID" id="69719528"/>
<feature type="transmembrane region" description="Helical" evidence="1">
    <location>
        <begin position="53"/>
        <end position="73"/>
    </location>
</feature>
<organism evidence="2 4">
    <name type="scientific">Vibrio cholerae</name>
    <dbReference type="NCBI Taxonomy" id="666"/>
    <lineage>
        <taxon>Bacteria</taxon>
        <taxon>Pseudomonadati</taxon>
        <taxon>Pseudomonadota</taxon>
        <taxon>Gammaproteobacteria</taxon>
        <taxon>Vibrionales</taxon>
        <taxon>Vibrionaceae</taxon>
        <taxon>Vibrio</taxon>
    </lineage>
</organism>
<dbReference type="NCBIfam" id="TIGR02112">
    <property type="entry name" value="cyd_oper_ybgE"/>
    <property type="match status" value="1"/>
</dbReference>
<keyword evidence="1" id="KW-0812">Transmembrane</keyword>
<evidence type="ECO:0000256" key="1">
    <source>
        <dbReference type="SAM" id="Phobius"/>
    </source>
</evidence>
<feature type="transmembrane region" description="Helical" evidence="1">
    <location>
        <begin position="22"/>
        <end position="41"/>
    </location>
</feature>
<evidence type="ECO:0000313" key="4">
    <source>
        <dbReference type="Proteomes" id="UP000294145"/>
    </source>
</evidence>
<dbReference type="InterPro" id="IPR011846">
    <property type="entry name" value="Cyd_oper_YbgE"/>
</dbReference>
<dbReference type="Pfam" id="PF09600">
    <property type="entry name" value="Cyd_oper_YbgE"/>
    <property type="match status" value="1"/>
</dbReference>